<dbReference type="PANTHER" id="PTHR21021:SF16">
    <property type="entry name" value="TIP41-LIKE PROTEIN"/>
    <property type="match status" value="1"/>
</dbReference>
<protein>
    <recommendedName>
        <fullName evidence="2">TIP41-like protein</fullName>
    </recommendedName>
</protein>
<dbReference type="EMBL" id="RHFK02000006">
    <property type="protein sequence ID" value="TWW74317.1"/>
    <property type="molecule type" value="Genomic_DNA"/>
</dbReference>
<gene>
    <name evidence="3" type="ORF">D4764_14G0003180</name>
</gene>
<dbReference type="GO" id="GO:0031929">
    <property type="term" value="P:TOR signaling"/>
    <property type="evidence" value="ECO:0007669"/>
    <property type="project" value="TreeGrafter"/>
</dbReference>
<comment type="similarity">
    <text evidence="1">Belongs to the TIP41 family.</text>
</comment>
<reference evidence="3 4" key="1">
    <citation type="submission" date="2019-04" db="EMBL/GenBank/DDBJ databases">
        <title>Chromosome genome assembly for Takifugu flavidus.</title>
        <authorList>
            <person name="Xiao S."/>
        </authorList>
    </citation>
    <scope>NUCLEOTIDE SEQUENCE [LARGE SCALE GENOMIC DNA]</scope>
    <source>
        <strain evidence="3">HTHZ2018</strain>
        <tissue evidence="3">Muscle</tissue>
    </source>
</reference>
<organism evidence="3 4">
    <name type="scientific">Takifugu flavidus</name>
    <name type="common">sansaifugu</name>
    <dbReference type="NCBI Taxonomy" id="433684"/>
    <lineage>
        <taxon>Eukaryota</taxon>
        <taxon>Metazoa</taxon>
        <taxon>Chordata</taxon>
        <taxon>Craniata</taxon>
        <taxon>Vertebrata</taxon>
        <taxon>Euteleostomi</taxon>
        <taxon>Actinopterygii</taxon>
        <taxon>Neopterygii</taxon>
        <taxon>Teleostei</taxon>
        <taxon>Neoteleostei</taxon>
        <taxon>Acanthomorphata</taxon>
        <taxon>Eupercaria</taxon>
        <taxon>Tetraodontiformes</taxon>
        <taxon>Tetradontoidea</taxon>
        <taxon>Tetraodontidae</taxon>
        <taxon>Takifugu</taxon>
    </lineage>
</organism>
<dbReference type="PANTHER" id="PTHR21021">
    <property type="entry name" value="GAF/PUTATIVE CYTOSKELETAL PROTEIN"/>
    <property type="match status" value="1"/>
</dbReference>
<sequence>MMPHGFKSSKQDFTFGPWKVTASTNHIMKSKDIERLADEMNMPSLPEMLFGDNVLRIIHTDGYGIEFNAIDALKIVNKMEHAVKVACAQEWQESRMDSEHSKEVLKPYDWTYTTDYRGTLIGEDMQIQVTKTTERIDLEKLKAREQIMFFDEVLLFEDELHDHGVSMLSVKIRVMPTSFFLLLRFFLRVDRVLIRINDTRLYHEASRAGKNYMLREFSTRESKIEELQNVPAALYTDPNEIAQYLTLKLTDCEKLELPVRQPQTVKEVLQ</sequence>
<evidence type="ECO:0000313" key="3">
    <source>
        <dbReference type="EMBL" id="TWW74317.1"/>
    </source>
</evidence>
<comment type="caution">
    <text evidence="3">The sequence shown here is derived from an EMBL/GenBank/DDBJ whole genome shotgun (WGS) entry which is preliminary data.</text>
</comment>
<dbReference type="GO" id="GO:0005829">
    <property type="term" value="C:cytosol"/>
    <property type="evidence" value="ECO:0007669"/>
    <property type="project" value="TreeGrafter"/>
</dbReference>
<dbReference type="Proteomes" id="UP000324091">
    <property type="component" value="Chromosome 14"/>
</dbReference>
<proteinExistence type="inferred from homology"/>
<evidence type="ECO:0000256" key="1">
    <source>
        <dbReference type="ARBA" id="ARBA00006658"/>
    </source>
</evidence>
<dbReference type="Pfam" id="PF04176">
    <property type="entry name" value="TIP41"/>
    <property type="match status" value="1"/>
</dbReference>
<keyword evidence="4" id="KW-1185">Reference proteome</keyword>
<evidence type="ECO:0000256" key="2">
    <source>
        <dbReference type="ARBA" id="ARBA00018951"/>
    </source>
</evidence>
<dbReference type="InterPro" id="IPR007303">
    <property type="entry name" value="TIP41-like"/>
</dbReference>
<dbReference type="InterPro" id="IPR051330">
    <property type="entry name" value="Phosphatase_reg/MetRdx"/>
</dbReference>
<name>A0A5C6P813_9TELE</name>
<accession>A0A5C6P813</accession>
<dbReference type="AlphaFoldDB" id="A0A5C6P813"/>
<evidence type="ECO:0000313" key="4">
    <source>
        <dbReference type="Proteomes" id="UP000324091"/>
    </source>
</evidence>